<organism evidence="2 3">
    <name type="scientific">Catenisphaera adipataccumulans</name>
    <dbReference type="NCBI Taxonomy" id="700500"/>
    <lineage>
        <taxon>Bacteria</taxon>
        <taxon>Bacillati</taxon>
        <taxon>Bacillota</taxon>
        <taxon>Erysipelotrichia</taxon>
        <taxon>Erysipelotrichales</taxon>
        <taxon>Erysipelotrichaceae</taxon>
        <taxon>Catenisphaera</taxon>
    </lineage>
</organism>
<dbReference type="Pfam" id="PF00403">
    <property type="entry name" value="HMA"/>
    <property type="match status" value="1"/>
</dbReference>
<reference evidence="2 3" key="1">
    <citation type="submission" date="2020-08" db="EMBL/GenBank/DDBJ databases">
        <title>Genomic Encyclopedia of Type Strains, Phase IV (KMG-IV): sequencing the most valuable type-strain genomes for metagenomic binning, comparative biology and taxonomic classification.</title>
        <authorList>
            <person name="Goeker M."/>
        </authorList>
    </citation>
    <scope>NUCLEOTIDE SEQUENCE [LARGE SCALE GENOMIC DNA]</scope>
    <source>
        <strain evidence="2 3">DSM 25799</strain>
    </source>
</reference>
<dbReference type="SUPFAM" id="SSF55008">
    <property type="entry name" value="HMA, heavy metal-associated domain"/>
    <property type="match status" value="1"/>
</dbReference>
<proteinExistence type="predicted"/>
<dbReference type="InterPro" id="IPR036163">
    <property type="entry name" value="HMA_dom_sf"/>
</dbReference>
<evidence type="ECO:0000313" key="3">
    <source>
        <dbReference type="Proteomes" id="UP000539953"/>
    </source>
</evidence>
<dbReference type="GO" id="GO:0046872">
    <property type="term" value="F:metal ion binding"/>
    <property type="evidence" value="ECO:0007669"/>
    <property type="project" value="InterPro"/>
</dbReference>
<keyword evidence="3" id="KW-1185">Reference proteome</keyword>
<dbReference type="AlphaFoldDB" id="A0A7W8CY42"/>
<dbReference type="PROSITE" id="PS50846">
    <property type="entry name" value="HMA_2"/>
    <property type="match status" value="1"/>
</dbReference>
<evidence type="ECO:0000259" key="1">
    <source>
        <dbReference type="PROSITE" id="PS50846"/>
    </source>
</evidence>
<name>A0A7W8CY42_9FIRM</name>
<dbReference type="Gene3D" id="3.30.70.100">
    <property type="match status" value="1"/>
</dbReference>
<comment type="caution">
    <text evidence="2">The sequence shown here is derived from an EMBL/GenBank/DDBJ whole genome shotgun (WGS) entry which is preliminary data.</text>
</comment>
<dbReference type="EMBL" id="JACHHK010000008">
    <property type="protein sequence ID" value="MBB5183765.1"/>
    <property type="molecule type" value="Genomic_DNA"/>
</dbReference>
<protein>
    <submittedName>
        <fullName evidence="2">Copper chaperone CopZ</fullName>
    </submittedName>
</protein>
<gene>
    <name evidence="2" type="ORF">HNQ47_001806</name>
</gene>
<accession>A0A7W8CY42</accession>
<dbReference type="Proteomes" id="UP000539953">
    <property type="component" value="Unassembled WGS sequence"/>
</dbReference>
<dbReference type="RefSeq" id="WP_183329060.1">
    <property type="nucleotide sequence ID" value="NZ_JACHHK010000008.1"/>
</dbReference>
<dbReference type="InterPro" id="IPR006121">
    <property type="entry name" value="HMA_dom"/>
</dbReference>
<feature type="domain" description="HMA" evidence="1">
    <location>
        <begin position="1"/>
        <end position="64"/>
    </location>
</feature>
<sequence length="71" mass="7984">MKRAMKIEVDCANCAAKIEDAVSKIDGVHSARVNFMTQKLILDADTDRWNDILEEVKKTGKKVDSDFELNA</sequence>
<dbReference type="CDD" id="cd00371">
    <property type="entry name" value="HMA"/>
    <property type="match status" value="1"/>
</dbReference>
<evidence type="ECO:0000313" key="2">
    <source>
        <dbReference type="EMBL" id="MBB5183765.1"/>
    </source>
</evidence>